<evidence type="ECO:0000313" key="4">
    <source>
        <dbReference type="Proteomes" id="UP001634393"/>
    </source>
</evidence>
<evidence type="ECO:0000256" key="1">
    <source>
        <dbReference type="SAM" id="MobiDB-lite"/>
    </source>
</evidence>
<dbReference type="Proteomes" id="UP001634393">
    <property type="component" value="Unassembled WGS sequence"/>
</dbReference>
<dbReference type="PANTHER" id="PTHR33512:SF4">
    <property type="entry name" value="PROTEIN, PUTATIVE (DUF1191)-RELATED"/>
    <property type="match status" value="1"/>
</dbReference>
<name>A0ABD3S1B3_9LAMI</name>
<feature type="transmembrane region" description="Helical" evidence="2">
    <location>
        <begin position="214"/>
        <end position="237"/>
    </location>
</feature>
<comment type="caution">
    <text evidence="3">The sequence shown here is derived from an EMBL/GenBank/DDBJ whole genome shotgun (WGS) entry which is preliminary data.</text>
</comment>
<feature type="region of interest" description="Disordered" evidence="1">
    <location>
        <begin position="274"/>
        <end position="296"/>
    </location>
</feature>
<dbReference type="InterPro" id="IPR010605">
    <property type="entry name" value="DUF1191"/>
</dbReference>
<dbReference type="Pfam" id="PF06697">
    <property type="entry name" value="DUF1191"/>
    <property type="match status" value="1"/>
</dbReference>
<organism evidence="3 4">
    <name type="scientific">Penstemon smallii</name>
    <dbReference type="NCBI Taxonomy" id="265156"/>
    <lineage>
        <taxon>Eukaryota</taxon>
        <taxon>Viridiplantae</taxon>
        <taxon>Streptophyta</taxon>
        <taxon>Embryophyta</taxon>
        <taxon>Tracheophyta</taxon>
        <taxon>Spermatophyta</taxon>
        <taxon>Magnoliopsida</taxon>
        <taxon>eudicotyledons</taxon>
        <taxon>Gunneridae</taxon>
        <taxon>Pentapetalae</taxon>
        <taxon>asterids</taxon>
        <taxon>lamiids</taxon>
        <taxon>Lamiales</taxon>
        <taxon>Plantaginaceae</taxon>
        <taxon>Cheloneae</taxon>
        <taxon>Penstemon</taxon>
    </lineage>
</organism>
<dbReference type="AlphaFoldDB" id="A0ABD3S1B3"/>
<evidence type="ECO:0000313" key="3">
    <source>
        <dbReference type="EMBL" id="KAL3818247.1"/>
    </source>
</evidence>
<dbReference type="EMBL" id="JBJXBP010000007">
    <property type="protein sequence ID" value="KAL3818247.1"/>
    <property type="molecule type" value="Genomic_DNA"/>
</dbReference>
<sequence>MWRSHPSPVRHWTEKLPTPSIKNNFDQSLDTILHDHAFRVMIHRKPHTGALYNASLPANLAGMKVSVVGLRSKTLWRKGANFSDFIIPPKTLPVPYLKRLLIVYHNLGNWSTLYYNLSGFKLMSPVVGFLVYDATSHLSDKNLSRIELNTMGYPISIQFQNSTLDNQRTKCATFGAFGEVFLSEMRLPNVCYSSRSQGHFSMVVPFEKKQNIRFWIMGFVVGLVGLILVGLVGTMAVRSLLVGKRSREMENDADEEEVLQTYWLSSTKMPRAEVTRTQPALEGTTLPNPKQLSWYA</sequence>
<evidence type="ECO:0000256" key="2">
    <source>
        <dbReference type="SAM" id="Phobius"/>
    </source>
</evidence>
<keyword evidence="2" id="KW-0472">Membrane</keyword>
<keyword evidence="2" id="KW-0812">Transmembrane</keyword>
<accession>A0ABD3S1B3</accession>
<proteinExistence type="predicted"/>
<reference evidence="3 4" key="1">
    <citation type="submission" date="2024-12" db="EMBL/GenBank/DDBJ databases">
        <title>The unique morphological basis and parallel evolutionary history of personate flowers in Penstemon.</title>
        <authorList>
            <person name="Depatie T.H."/>
            <person name="Wessinger C.A."/>
        </authorList>
    </citation>
    <scope>NUCLEOTIDE SEQUENCE [LARGE SCALE GENOMIC DNA]</scope>
    <source>
        <strain evidence="3">WTNN_2</strain>
        <tissue evidence="3">Leaf</tissue>
    </source>
</reference>
<keyword evidence="2" id="KW-1133">Transmembrane helix</keyword>
<dbReference type="PANTHER" id="PTHR33512">
    <property type="entry name" value="PROTEIN, PUTATIVE (DUF1191)-RELATED"/>
    <property type="match status" value="1"/>
</dbReference>
<feature type="compositionally biased region" description="Polar residues" evidence="1">
    <location>
        <begin position="285"/>
        <end position="296"/>
    </location>
</feature>
<keyword evidence="4" id="KW-1185">Reference proteome</keyword>
<protein>
    <submittedName>
        <fullName evidence="3">Uncharacterized protein</fullName>
    </submittedName>
</protein>
<gene>
    <name evidence="3" type="ORF">ACJIZ3_004152</name>
</gene>